<keyword evidence="1" id="KW-0560">Oxidoreductase</keyword>
<dbReference type="RefSeq" id="WP_105335902.1">
    <property type="nucleotide sequence ID" value="NZ_PUHZ01000014.1"/>
</dbReference>
<name>A0A2S8GM65_9BACT</name>
<dbReference type="SMART" id="SM00984">
    <property type="entry name" value="UDPG_MGDP_dh_C"/>
    <property type="match status" value="1"/>
</dbReference>
<dbReference type="GO" id="GO:0000271">
    <property type="term" value="P:polysaccharide biosynthetic process"/>
    <property type="evidence" value="ECO:0007669"/>
    <property type="project" value="InterPro"/>
</dbReference>
<dbReference type="InterPro" id="IPR028359">
    <property type="entry name" value="UDP_ManNAc/GlcNAc_DH"/>
</dbReference>
<dbReference type="InterPro" id="IPR008927">
    <property type="entry name" value="6-PGluconate_DH-like_C_sf"/>
</dbReference>
<dbReference type="AlphaFoldDB" id="A0A2S8GM65"/>
<proteinExistence type="inferred from homology"/>
<dbReference type="GO" id="GO:0016628">
    <property type="term" value="F:oxidoreductase activity, acting on the CH-CH group of donors, NAD or NADP as acceptor"/>
    <property type="evidence" value="ECO:0007669"/>
    <property type="project" value="InterPro"/>
</dbReference>
<dbReference type="Gene3D" id="3.40.50.720">
    <property type="entry name" value="NAD(P)-binding Rossmann-like Domain"/>
    <property type="match status" value="2"/>
</dbReference>
<dbReference type="OrthoDB" id="9803238at2"/>
<organism evidence="5 6">
    <name type="scientific">Blastopirellula marina</name>
    <dbReference type="NCBI Taxonomy" id="124"/>
    <lineage>
        <taxon>Bacteria</taxon>
        <taxon>Pseudomonadati</taxon>
        <taxon>Planctomycetota</taxon>
        <taxon>Planctomycetia</taxon>
        <taxon>Pirellulales</taxon>
        <taxon>Pirellulaceae</taxon>
        <taxon>Blastopirellula</taxon>
    </lineage>
</organism>
<evidence type="ECO:0000256" key="1">
    <source>
        <dbReference type="ARBA" id="ARBA00023002"/>
    </source>
</evidence>
<dbReference type="SUPFAM" id="SSF52413">
    <property type="entry name" value="UDP-glucose/GDP-mannose dehydrogenase C-terminal domain"/>
    <property type="match status" value="1"/>
</dbReference>
<dbReference type="InterPro" id="IPR036220">
    <property type="entry name" value="UDP-Glc/GDP-Man_DH_C_sf"/>
</dbReference>
<dbReference type="PANTHER" id="PTHR43491:SF1">
    <property type="entry name" value="UDP-N-ACETYL-D-MANNOSAMINE DEHYDROGENASE"/>
    <property type="match status" value="1"/>
</dbReference>
<dbReference type="NCBIfam" id="TIGR03026">
    <property type="entry name" value="NDP-sugDHase"/>
    <property type="match status" value="1"/>
</dbReference>
<dbReference type="SUPFAM" id="SSF48179">
    <property type="entry name" value="6-phosphogluconate dehydrogenase C-terminal domain-like"/>
    <property type="match status" value="1"/>
</dbReference>
<dbReference type="Pfam" id="PF03720">
    <property type="entry name" value="UDPG_MGDP_dh_C"/>
    <property type="match status" value="1"/>
</dbReference>
<keyword evidence="2" id="KW-0520">NAD</keyword>
<evidence type="ECO:0000313" key="5">
    <source>
        <dbReference type="EMBL" id="PQO45411.1"/>
    </source>
</evidence>
<evidence type="ECO:0000313" key="6">
    <source>
        <dbReference type="Proteomes" id="UP000237819"/>
    </source>
</evidence>
<dbReference type="InterPro" id="IPR017476">
    <property type="entry name" value="UDP-Glc/GDP-Man"/>
</dbReference>
<feature type="domain" description="UDP-glucose/GDP-mannose dehydrogenase C-terminal" evidence="4">
    <location>
        <begin position="342"/>
        <end position="441"/>
    </location>
</feature>
<gene>
    <name evidence="5" type="ORF">C5Y93_13240</name>
</gene>
<reference evidence="5 6" key="1">
    <citation type="submission" date="2018-02" db="EMBL/GenBank/DDBJ databases">
        <title>Comparative genomes isolates from brazilian mangrove.</title>
        <authorList>
            <person name="Araujo J.E."/>
            <person name="Taketani R.G."/>
            <person name="Silva M.C.P."/>
            <person name="Loureco M.V."/>
            <person name="Andreote F.D."/>
        </authorList>
    </citation>
    <scope>NUCLEOTIDE SEQUENCE [LARGE SCALE GENOMIC DNA]</scope>
    <source>
        <strain evidence="5 6">Nap-Phe MGV</strain>
    </source>
</reference>
<dbReference type="PANTHER" id="PTHR43491">
    <property type="entry name" value="UDP-N-ACETYL-D-MANNOSAMINE DEHYDROGENASE"/>
    <property type="match status" value="1"/>
</dbReference>
<evidence type="ECO:0000259" key="4">
    <source>
        <dbReference type="SMART" id="SM00984"/>
    </source>
</evidence>
<dbReference type="PIRSF" id="PIRSF500136">
    <property type="entry name" value="UDP_ManNAc_DH"/>
    <property type="match status" value="1"/>
</dbReference>
<sequence length="452" mass="50015">MSSRSAAENTPNEQFEPLLAAIQQKKAKVGVIGLGYVGLPLVQAFIRAGFDTIGFDVDPVKVKLLLAGESYIKHIDSEWIAQCIAEKRFEPTADVQRLADADALLICVPTPLSSSRDPDLTYVENTASMIAQVLRPGQMIVLESTTYPSTTRDVVYPILAESGLSIGKDFFLAYSPEREDPGNPDHSASRIPKVVGGYDEASLRLACELYGHAVVQTVPVSSLEVAEATKILENIYRAVNIALVNELKVLLSKLDIDIWEVIDAAKTKPFGFQAFYPGPGLGGHCIPIDPFYLSWLARKNELSTRFIELAGEVNSAMPHYIVQQVIEALNDQGKPVRGSKIGLLGVAYKKDVDDPRESPSFKLMEQLLERGAALTYNDPHIPILPDMRHYDVPHMQSAELTADWLSAQDVVLIATDHSSYDYDFIVRHSKMVIDTRNATKQVTEHRDRIRKA</sequence>
<comment type="caution">
    <text evidence="5">The sequence shown here is derived from an EMBL/GenBank/DDBJ whole genome shotgun (WGS) entry which is preliminary data.</text>
</comment>
<evidence type="ECO:0000256" key="3">
    <source>
        <dbReference type="PIRNR" id="PIRNR000124"/>
    </source>
</evidence>
<evidence type="ECO:0000256" key="2">
    <source>
        <dbReference type="ARBA" id="ARBA00023027"/>
    </source>
</evidence>
<dbReference type="Proteomes" id="UP000237819">
    <property type="component" value="Unassembled WGS sequence"/>
</dbReference>
<protein>
    <submittedName>
        <fullName evidence="5">Nucleotide sugar dehydrogenase</fullName>
    </submittedName>
</protein>
<dbReference type="PIRSF" id="PIRSF000124">
    <property type="entry name" value="UDPglc_GDPman_dh"/>
    <property type="match status" value="1"/>
</dbReference>
<accession>A0A2S8GM65</accession>
<comment type="similarity">
    <text evidence="3">Belongs to the UDP-glucose/GDP-mannose dehydrogenase family.</text>
</comment>
<dbReference type="Pfam" id="PF03721">
    <property type="entry name" value="UDPG_MGDP_dh_N"/>
    <property type="match status" value="1"/>
</dbReference>
<dbReference type="EMBL" id="PUHZ01000014">
    <property type="protein sequence ID" value="PQO45411.1"/>
    <property type="molecule type" value="Genomic_DNA"/>
</dbReference>
<dbReference type="InterPro" id="IPR014026">
    <property type="entry name" value="UDP-Glc/GDP-Man_DH_dimer"/>
</dbReference>
<dbReference type="GO" id="GO:0016616">
    <property type="term" value="F:oxidoreductase activity, acting on the CH-OH group of donors, NAD or NADP as acceptor"/>
    <property type="evidence" value="ECO:0007669"/>
    <property type="project" value="InterPro"/>
</dbReference>
<dbReference type="InterPro" id="IPR014027">
    <property type="entry name" value="UDP-Glc/GDP-Man_DH_C"/>
</dbReference>
<dbReference type="InterPro" id="IPR036291">
    <property type="entry name" value="NAD(P)-bd_dom_sf"/>
</dbReference>
<dbReference type="InterPro" id="IPR001732">
    <property type="entry name" value="UDP-Glc/GDP-Man_DH_N"/>
</dbReference>
<dbReference type="SUPFAM" id="SSF51735">
    <property type="entry name" value="NAD(P)-binding Rossmann-fold domains"/>
    <property type="match status" value="1"/>
</dbReference>
<dbReference type="Pfam" id="PF00984">
    <property type="entry name" value="UDPG_MGDP_dh"/>
    <property type="match status" value="1"/>
</dbReference>
<dbReference type="GO" id="GO:0051287">
    <property type="term" value="F:NAD binding"/>
    <property type="evidence" value="ECO:0007669"/>
    <property type="project" value="InterPro"/>
</dbReference>